<proteinExistence type="predicted"/>
<reference evidence="3" key="1">
    <citation type="journal article" date="2019" name="Int. J. Syst. Evol. Microbiol.">
        <title>The Global Catalogue of Microorganisms (GCM) 10K type strain sequencing project: providing services to taxonomists for standard genome sequencing and annotation.</title>
        <authorList>
            <consortium name="The Broad Institute Genomics Platform"/>
            <consortium name="The Broad Institute Genome Sequencing Center for Infectious Disease"/>
            <person name="Wu L."/>
            <person name="Ma J."/>
        </authorList>
    </citation>
    <scope>NUCLEOTIDE SEQUENCE [LARGE SCALE GENOMIC DNA]</scope>
    <source>
        <strain evidence="3">CCM 8930</strain>
    </source>
</reference>
<evidence type="ECO:0000313" key="2">
    <source>
        <dbReference type="EMBL" id="MFC6201788.1"/>
    </source>
</evidence>
<keyword evidence="1" id="KW-0472">Membrane</keyword>
<feature type="transmembrane region" description="Helical" evidence="1">
    <location>
        <begin position="6"/>
        <end position="29"/>
    </location>
</feature>
<sequence>MQVVGQFIATVGWLGLALIVSELGATLIYELGQWVSFRLISARVVQWAGFRYQLTKRDGHWRFSHPLTSYPHLVAMPPADAHKFNHAVYCFGGGLFSLITVVLSLVTLGQFTLSFNLWLLAFIIWIWANTLKIGQLLPMNLHGRPTAAKDFQTARESDAAMTAAYVTAVATALKAQTGSVGALDAAMIVMPRGGGNQNYFVVRQAYLTLAWGLQHGFGTPDLLAGLARLEPSFNTLPPADLATYLDATLYWNLLANRTEPQIIGWYQDTGVQQVLQRYEPLANYKLQAVYNWRVAQQPALALTQISRGLKLAKRSRDVTEVEWLQALKVMIETA</sequence>
<accession>A0ABW1SKB5</accession>
<feature type="transmembrane region" description="Helical" evidence="1">
    <location>
        <begin position="86"/>
        <end position="109"/>
    </location>
</feature>
<dbReference type="Proteomes" id="UP001596171">
    <property type="component" value="Unassembled WGS sequence"/>
</dbReference>
<comment type="caution">
    <text evidence="2">The sequence shown here is derived from an EMBL/GenBank/DDBJ whole genome shotgun (WGS) entry which is preliminary data.</text>
</comment>
<organism evidence="2 3">
    <name type="scientific">Lactiplantibacillus nangangensis</name>
    <dbReference type="NCBI Taxonomy" id="2559917"/>
    <lineage>
        <taxon>Bacteria</taxon>
        <taxon>Bacillati</taxon>
        <taxon>Bacillota</taxon>
        <taxon>Bacilli</taxon>
        <taxon>Lactobacillales</taxon>
        <taxon>Lactobacillaceae</taxon>
        <taxon>Lactiplantibacillus</taxon>
    </lineage>
</organism>
<gene>
    <name evidence="2" type="ORF">ACFP1L_07875</name>
</gene>
<keyword evidence="3" id="KW-1185">Reference proteome</keyword>
<evidence type="ECO:0000313" key="3">
    <source>
        <dbReference type="Proteomes" id="UP001596171"/>
    </source>
</evidence>
<dbReference type="EMBL" id="JBHSSE010000017">
    <property type="protein sequence ID" value="MFC6201788.1"/>
    <property type="molecule type" value="Genomic_DNA"/>
</dbReference>
<name>A0ABW1SKB5_9LACO</name>
<protein>
    <submittedName>
        <fullName evidence="2">Uncharacterized protein</fullName>
    </submittedName>
</protein>
<feature type="transmembrane region" description="Helical" evidence="1">
    <location>
        <begin position="115"/>
        <end position="134"/>
    </location>
</feature>
<keyword evidence="1" id="KW-1133">Transmembrane helix</keyword>
<keyword evidence="1" id="KW-0812">Transmembrane</keyword>
<evidence type="ECO:0000256" key="1">
    <source>
        <dbReference type="SAM" id="Phobius"/>
    </source>
</evidence>
<dbReference type="RefSeq" id="WP_137617053.1">
    <property type="nucleotide sequence ID" value="NZ_BJDI01000016.1"/>
</dbReference>